<keyword evidence="1" id="KW-0812">Transmembrane</keyword>
<proteinExistence type="predicted"/>
<feature type="transmembrane region" description="Helical" evidence="1">
    <location>
        <begin position="139"/>
        <end position="158"/>
    </location>
</feature>
<keyword evidence="1" id="KW-0472">Membrane</keyword>
<protein>
    <submittedName>
        <fullName evidence="2">PIR Superfamily Protein</fullName>
    </submittedName>
</protein>
<dbReference type="EMBL" id="FLQW01005380">
    <property type="protein sequence ID" value="SBS98922.1"/>
    <property type="molecule type" value="Genomic_DNA"/>
</dbReference>
<dbReference type="AlphaFoldDB" id="A0A1A8X109"/>
<sequence>VEVSIKQKYFESFEQDYEPSESAVSYSLLSTIKNIDETLYNICCKLHNNYKSKNILSLTYDGSESIDDNKYCVLLNEWLNKKAYEYIIKGSNCENNKKLWEEYIGKLWLTLKDDTGSCFSCNRNKITYDCSISPNLKTVLSVGFALLGSFLITLFVLYKFSPLGYRINNFLIKKKNKIQNTVQERSYESLQRTFKNGNSLSKRKSISIGYRSIESQ</sequence>
<accession>A0A1A8X109</accession>
<name>A0A1A8X109_PLAMA</name>
<evidence type="ECO:0000256" key="1">
    <source>
        <dbReference type="SAM" id="Phobius"/>
    </source>
</evidence>
<reference evidence="3" key="1">
    <citation type="submission" date="2016-05" db="EMBL/GenBank/DDBJ databases">
        <authorList>
            <person name="Naeem Raeece"/>
        </authorList>
    </citation>
    <scope>NUCLEOTIDE SEQUENCE [LARGE SCALE GENOMIC DNA]</scope>
</reference>
<organism evidence="2 3">
    <name type="scientific">Plasmodium malariae</name>
    <dbReference type="NCBI Taxonomy" id="5858"/>
    <lineage>
        <taxon>Eukaryota</taxon>
        <taxon>Sar</taxon>
        <taxon>Alveolata</taxon>
        <taxon>Apicomplexa</taxon>
        <taxon>Aconoidasida</taxon>
        <taxon>Haemosporida</taxon>
        <taxon>Plasmodiidae</taxon>
        <taxon>Plasmodium</taxon>
        <taxon>Plasmodium (Plasmodium)</taxon>
    </lineage>
</organism>
<evidence type="ECO:0000313" key="2">
    <source>
        <dbReference type="EMBL" id="SBS98922.1"/>
    </source>
</evidence>
<dbReference type="Proteomes" id="UP000078597">
    <property type="component" value="Unassembled WGS sequence"/>
</dbReference>
<gene>
    <name evidence="2" type="ORF">PMALA_065980</name>
</gene>
<dbReference type="VEuPathDB" id="PlasmoDB:PmUG01_00076200"/>
<keyword evidence="1" id="KW-1133">Transmembrane helix</keyword>
<feature type="non-terminal residue" evidence="2">
    <location>
        <position position="1"/>
    </location>
</feature>
<evidence type="ECO:0000313" key="3">
    <source>
        <dbReference type="Proteomes" id="UP000078597"/>
    </source>
</evidence>